<name>T1AUM7_9ZZZZ</name>
<feature type="domain" description="Transposase IS66 central" evidence="1">
    <location>
        <begin position="69"/>
        <end position="104"/>
    </location>
</feature>
<dbReference type="AlphaFoldDB" id="T1AUM7"/>
<dbReference type="InterPro" id="IPR052344">
    <property type="entry name" value="Transposase-related"/>
</dbReference>
<gene>
    <name evidence="3" type="ORF">B1B_13536</name>
</gene>
<feature type="non-terminal residue" evidence="3">
    <location>
        <position position="136"/>
    </location>
</feature>
<feature type="domain" description="Transposase IS66 zinc-finger binding" evidence="2">
    <location>
        <begin position="5"/>
        <end position="49"/>
    </location>
</feature>
<organism evidence="3">
    <name type="scientific">mine drainage metagenome</name>
    <dbReference type="NCBI Taxonomy" id="410659"/>
    <lineage>
        <taxon>unclassified sequences</taxon>
        <taxon>metagenomes</taxon>
        <taxon>ecological metagenomes</taxon>
    </lineage>
</organism>
<dbReference type="PANTHER" id="PTHR33678:SF1">
    <property type="entry name" value="BLL1576 PROTEIN"/>
    <property type="match status" value="1"/>
</dbReference>
<evidence type="ECO:0000259" key="1">
    <source>
        <dbReference type="Pfam" id="PF03050"/>
    </source>
</evidence>
<evidence type="ECO:0000259" key="2">
    <source>
        <dbReference type="Pfam" id="PF13005"/>
    </source>
</evidence>
<reference evidence="3" key="2">
    <citation type="journal article" date="2014" name="ISME J.">
        <title>Microbial stratification in low pH oxic and suboxic macroscopic growths along an acid mine drainage.</title>
        <authorList>
            <person name="Mendez-Garcia C."/>
            <person name="Mesa V."/>
            <person name="Sprenger R.R."/>
            <person name="Richter M."/>
            <person name="Diez M.S."/>
            <person name="Solano J."/>
            <person name="Bargiela R."/>
            <person name="Golyshina O.V."/>
            <person name="Manteca A."/>
            <person name="Ramos J.L."/>
            <person name="Gallego J.R."/>
            <person name="Llorente I."/>
            <person name="Martins Dos Santos V.A."/>
            <person name="Jensen O.N."/>
            <person name="Pelaez A.I."/>
            <person name="Sanchez J."/>
            <person name="Ferrer M."/>
        </authorList>
    </citation>
    <scope>NUCLEOTIDE SEQUENCE</scope>
</reference>
<dbReference type="InterPro" id="IPR024474">
    <property type="entry name" value="Znf_dom_IS66"/>
</dbReference>
<accession>T1AUM7</accession>
<evidence type="ECO:0000313" key="3">
    <source>
        <dbReference type="EMBL" id="EQD44404.1"/>
    </source>
</evidence>
<reference evidence="3" key="1">
    <citation type="submission" date="2013-08" db="EMBL/GenBank/DDBJ databases">
        <authorList>
            <person name="Mendez C."/>
            <person name="Richter M."/>
            <person name="Ferrer M."/>
            <person name="Sanchez J."/>
        </authorList>
    </citation>
    <scope>NUCLEOTIDE SEQUENCE</scope>
</reference>
<dbReference type="EMBL" id="AUZY01008912">
    <property type="protein sequence ID" value="EQD44404.1"/>
    <property type="molecule type" value="Genomic_DNA"/>
</dbReference>
<sequence>MSAEERACPCCGVERKEIGTDESWQVEYLPGHFERIHHVRKKYACPGCESNGDNPRMETAAKPDAAIDKGMAGPGLLAYIVTSKFSDYLPLYRLEDYFSAAGVRDLAGNAIGLVRRRGRPGRAAVGTDGGASAGLA</sequence>
<dbReference type="Pfam" id="PF03050">
    <property type="entry name" value="DDE_Tnp_IS66"/>
    <property type="match status" value="1"/>
</dbReference>
<protein>
    <submittedName>
        <fullName evidence="3">Transposase</fullName>
    </submittedName>
</protein>
<dbReference type="InterPro" id="IPR004291">
    <property type="entry name" value="Transposase_IS66_central"/>
</dbReference>
<dbReference type="Pfam" id="PF13005">
    <property type="entry name" value="zf-IS66"/>
    <property type="match status" value="1"/>
</dbReference>
<dbReference type="PANTHER" id="PTHR33678">
    <property type="entry name" value="BLL1576 PROTEIN"/>
    <property type="match status" value="1"/>
</dbReference>
<comment type="caution">
    <text evidence="3">The sequence shown here is derived from an EMBL/GenBank/DDBJ whole genome shotgun (WGS) entry which is preliminary data.</text>
</comment>
<proteinExistence type="predicted"/>